<dbReference type="SUPFAM" id="SSF54171">
    <property type="entry name" value="DNA-binding domain"/>
    <property type="match status" value="1"/>
</dbReference>
<dbReference type="InterPro" id="IPR016177">
    <property type="entry name" value="DNA-bd_dom_sf"/>
</dbReference>
<dbReference type="OrthoDB" id="10072024at2759"/>
<keyword evidence="4" id="KW-1185">Reference proteome</keyword>
<evidence type="ECO:0000259" key="2">
    <source>
        <dbReference type="PROSITE" id="PS50982"/>
    </source>
</evidence>
<dbReference type="Proteomes" id="UP000078046">
    <property type="component" value="Unassembled WGS sequence"/>
</dbReference>
<evidence type="ECO:0000313" key="4">
    <source>
        <dbReference type="Proteomes" id="UP000078046"/>
    </source>
</evidence>
<dbReference type="GO" id="GO:0003677">
    <property type="term" value="F:DNA binding"/>
    <property type="evidence" value="ECO:0007669"/>
    <property type="project" value="InterPro"/>
</dbReference>
<protein>
    <submittedName>
        <fullName evidence="3">Methyl-CpG-binding domain protein 2</fullName>
    </submittedName>
</protein>
<evidence type="ECO:0000313" key="3">
    <source>
        <dbReference type="EMBL" id="OAF69461.1"/>
    </source>
</evidence>
<dbReference type="InterPro" id="IPR001739">
    <property type="entry name" value="Methyl_CpG_DNA-bd"/>
</dbReference>
<dbReference type="GO" id="GO:0006508">
    <property type="term" value="P:proteolysis"/>
    <property type="evidence" value="ECO:0007669"/>
    <property type="project" value="InterPro"/>
</dbReference>
<proteinExistence type="predicted"/>
<reference evidence="3 4" key="1">
    <citation type="submission" date="2016-04" db="EMBL/GenBank/DDBJ databases">
        <title>The genome of Intoshia linei affirms orthonectids as highly simplified spiralians.</title>
        <authorList>
            <person name="Mikhailov K.V."/>
            <person name="Slusarev G.S."/>
            <person name="Nikitin M.A."/>
            <person name="Logacheva M.D."/>
            <person name="Penin A."/>
            <person name="Aleoshin V."/>
            <person name="Panchin Y.V."/>
        </authorList>
    </citation>
    <scope>NUCLEOTIDE SEQUENCE [LARGE SCALE GENOMIC DNA]</scope>
    <source>
        <strain evidence="3">Intl2013</strain>
        <tissue evidence="3">Whole animal</tissue>
    </source>
</reference>
<dbReference type="AlphaFoldDB" id="A0A177B7A6"/>
<comment type="caution">
    <text evidence="3">The sequence shown here is derived from an EMBL/GenBank/DDBJ whole genome shotgun (WGS) entry which is preliminary data.</text>
</comment>
<dbReference type="InterPro" id="IPR001969">
    <property type="entry name" value="Aspartic_peptidase_AS"/>
</dbReference>
<dbReference type="PROSITE" id="PS00141">
    <property type="entry name" value="ASP_PROTEASE"/>
    <property type="match status" value="1"/>
</dbReference>
<feature type="region of interest" description="Disordered" evidence="1">
    <location>
        <begin position="430"/>
        <end position="449"/>
    </location>
</feature>
<organism evidence="3 4">
    <name type="scientific">Intoshia linei</name>
    <dbReference type="NCBI Taxonomy" id="1819745"/>
    <lineage>
        <taxon>Eukaryota</taxon>
        <taxon>Metazoa</taxon>
        <taxon>Spiralia</taxon>
        <taxon>Lophotrochozoa</taxon>
        <taxon>Mesozoa</taxon>
        <taxon>Orthonectida</taxon>
        <taxon>Rhopaluridae</taxon>
        <taxon>Intoshia</taxon>
    </lineage>
</organism>
<name>A0A177B7A6_9BILA</name>
<dbReference type="PROSITE" id="PS50982">
    <property type="entry name" value="MBD"/>
    <property type="match status" value="1"/>
</dbReference>
<feature type="domain" description="MBD" evidence="2">
    <location>
        <begin position="3"/>
        <end position="71"/>
    </location>
</feature>
<gene>
    <name evidence="3" type="ORF">A3Q56_02775</name>
</gene>
<dbReference type="Gene3D" id="3.30.890.10">
    <property type="entry name" value="Methyl-cpg-binding Protein 2, Chain A"/>
    <property type="match status" value="1"/>
</dbReference>
<accession>A0A177B7A6</accession>
<dbReference type="GO" id="GO:0004190">
    <property type="term" value="F:aspartic-type endopeptidase activity"/>
    <property type="evidence" value="ECO:0007669"/>
    <property type="project" value="InterPro"/>
</dbReference>
<sequence length="449" mass="51830">MDVKTGIFNINSLPKDWKKKVELKYGGILRCTKIVEYVSPTGHICKNKAELAHELGELIDLSNFDYDTGTYRLSRNRKKNNIDKIKRNENYDVSVDFPSRRHAMKFDNSKSNGITQNQQLRPRQMYWNRRLNIKDNDVPPCIKQNKNVPNSIQSIVAGLEEQQYLPNLPLSQYGSIDDDQSLIHNIHVTNQDITDQVEKISNKRNQLIDFIKNKNIYCGGYFSLWKNKIHDYVAQYANNGNTLVNFGEDDDDKINLGNVNNEADNNPEEVDNWCGDLNLNLDDTPCIDAKYGIDSIYSLRRILKDLNIINEVMVPSQGARCRIDIPTDLKICYTRYEPLQLISIMKTYKELNNSQKPYQNNNYYKKKVRLVENKNLRENVKLSTNSDEVIVNCIIDTGTQDNLIKSDVFDTKPGLTHNINHEIPIIEGSKHPVAKNYPTPKHLQQAEHN</sequence>
<dbReference type="EMBL" id="LWCA01000278">
    <property type="protein sequence ID" value="OAF69461.1"/>
    <property type="molecule type" value="Genomic_DNA"/>
</dbReference>
<evidence type="ECO:0000256" key="1">
    <source>
        <dbReference type="SAM" id="MobiDB-lite"/>
    </source>
</evidence>